<dbReference type="InterPro" id="IPR012334">
    <property type="entry name" value="Pectin_lyas_fold"/>
</dbReference>
<dbReference type="EMBL" id="VIAQ01000017">
    <property type="protein sequence ID" value="TQD24370.1"/>
    <property type="molecule type" value="Genomic_DNA"/>
</dbReference>
<accession>A0A7Z8P1Q3</accession>
<dbReference type="AlphaFoldDB" id="A0A7Z8P1Q3"/>
<dbReference type="Pfam" id="PF13229">
    <property type="entry name" value="Beta_helix"/>
    <property type="match status" value="1"/>
</dbReference>
<evidence type="ECO:0000256" key="4">
    <source>
        <dbReference type="SAM" id="Phobius"/>
    </source>
</evidence>
<dbReference type="NCBIfam" id="TIGR03804">
    <property type="entry name" value="para_beta_helix"/>
    <property type="match status" value="6"/>
</dbReference>
<comment type="caution">
    <text evidence="6">The sequence shown here is derived from an EMBL/GenBank/DDBJ whole genome shotgun (WGS) entry which is preliminary data.</text>
</comment>
<name>A0A7Z8P1Q3_9EURY</name>
<protein>
    <recommendedName>
        <fullName evidence="5">Carbohydrate-binding/sugar hydrolysis domain-containing protein</fullName>
    </recommendedName>
</protein>
<feature type="domain" description="Carbohydrate-binding/sugar hydrolysis" evidence="5">
    <location>
        <begin position="250"/>
        <end position="388"/>
    </location>
</feature>
<feature type="transmembrane region" description="Helical" evidence="4">
    <location>
        <begin position="563"/>
        <end position="580"/>
    </location>
</feature>
<reference evidence="6 7" key="1">
    <citation type="submission" date="2019-06" db="EMBL/GenBank/DDBJ databases">
        <title>Draft genome sequence of Methanolobus vulcani B1d.</title>
        <authorList>
            <person name="Creighbaum A.J."/>
            <person name="Ticak T."/>
            <person name="Hariraju D."/>
            <person name="Arivett B.A."/>
            <person name="Ferguson D.J.Jr."/>
        </authorList>
    </citation>
    <scope>NUCLEOTIDE SEQUENCE [LARGE SCALE GENOMIC DNA]</scope>
    <source>
        <strain evidence="6 7">B1d</strain>
    </source>
</reference>
<dbReference type="RefSeq" id="WP_154810226.1">
    <property type="nucleotide sequence ID" value="NZ_VIAQ01000017.1"/>
</dbReference>
<dbReference type="InterPro" id="IPR051550">
    <property type="entry name" value="SCF-Subunits/Alg-Epimerases"/>
</dbReference>
<evidence type="ECO:0000256" key="2">
    <source>
        <dbReference type="ARBA" id="ARBA00022737"/>
    </source>
</evidence>
<dbReference type="InterPro" id="IPR011050">
    <property type="entry name" value="Pectin_lyase_fold/virulence"/>
</dbReference>
<comment type="pathway">
    <text evidence="1">Protein modification; protein ubiquitination.</text>
</comment>
<evidence type="ECO:0000256" key="3">
    <source>
        <dbReference type="ARBA" id="ARBA00022786"/>
    </source>
</evidence>
<evidence type="ECO:0000259" key="5">
    <source>
        <dbReference type="SMART" id="SM00722"/>
    </source>
</evidence>
<dbReference type="OrthoDB" id="36243at2157"/>
<keyword evidence="4" id="KW-0472">Membrane</keyword>
<dbReference type="PANTHER" id="PTHR22990">
    <property type="entry name" value="F-BOX ONLY PROTEIN"/>
    <property type="match status" value="1"/>
</dbReference>
<dbReference type="InterPro" id="IPR006626">
    <property type="entry name" value="PbH1"/>
</dbReference>
<dbReference type="InterPro" id="IPR007742">
    <property type="entry name" value="NosD_dom"/>
</dbReference>
<dbReference type="Proteomes" id="UP000319335">
    <property type="component" value="Unassembled WGS sequence"/>
</dbReference>
<sequence length="585" mass="64297">MKSKKIFKATILLLAAVFCIMLFSVFSAANASDNANSIFEPVNINNSSLRQNDYLNYYETVTANPDIFLDDVSDGEVTMDILGQQFHLELNQTSTVSEDAVTSEKIRTYGGKVVGVDNSRAGFTVTETIIIGIIEVNYTDYVMELTNKTKDGKVVIVAYSSDWIKYPPSSGEEYTDVEKDVLYELTPDELLEYKSEVTDYASDYVKALRNAAENNVFDKSIFTVGGSGEADYPSIQNAVDNATDGDIILIYPGIYSENIEVDKELAILSTTEDPANSIVEAKSTEDNVFYVTANNVTISGLTIRGAVYDQSGDDKAGVWLDNVKGCQIIGNNLTNNIGVFLIDSNENKIINNIVFKSSLYGMWLQESSSNELFDNTVTRGNQPGIFLYMGCDNNVLINNTVTLNYGGIEVYNCANNVLSYNDASNNKNIYGFSIDGSNCKLNNNIANSNKDFGFKIRGNNNVLENNIAKSNTDAGFMVSGNSNVVKNNSASSNEFGFVLIDAENCILNSNIAQNNNRYGIHVEQSSKNTSLNNNIADQNLEENVLIDNLQSNSLNGETKSSPFLGAVFTSMILMLLFFVVNRKEK</sequence>
<dbReference type="PANTHER" id="PTHR22990:SF15">
    <property type="entry name" value="F-BOX ONLY PROTEIN 10"/>
    <property type="match status" value="1"/>
</dbReference>
<keyword evidence="2" id="KW-0677">Repeat</keyword>
<evidence type="ECO:0000256" key="1">
    <source>
        <dbReference type="ARBA" id="ARBA00004906"/>
    </source>
</evidence>
<dbReference type="InterPro" id="IPR039448">
    <property type="entry name" value="Beta_helix"/>
</dbReference>
<dbReference type="Pfam" id="PF05048">
    <property type="entry name" value="NosD"/>
    <property type="match status" value="1"/>
</dbReference>
<keyword evidence="4" id="KW-1133">Transmembrane helix</keyword>
<dbReference type="SUPFAM" id="SSF51126">
    <property type="entry name" value="Pectin lyase-like"/>
    <property type="match status" value="1"/>
</dbReference>
<dbReference type="SMART" id="SM00710">
    <property type="entry name" value="PbH1"/>
    <property type="match status" value="8"/>
</dbReference>
<gene>
    <name evidence="6" type="ORF">FKV42_10550</name>
</gene>
<keyword evidence="4" id="KW-0812">Transmembrane</keyword>
<organism evidence="6 7">
    <name type="scientific">Methanolobus vulcani</name>
    <dbReference type="NCBI Taxonomy" id="38026"/>
    <lineage>
        <taxon>Archaea</taxon>
        <taxon>Methanobacteriati</taxon>
        <taxon>Methanobacteriota</taxon>
        <taxon>Stenosarchaea group</taxon>
        <taxon>Methanomicrobia</taxon>
        <taxon>Methanosarcinales</taxon>
        <taxon>Methanosarcinaceae</taxon>
        <taxon>Methanolobus</taxon>
    </lineage>
</organism>
<keyword evidence="7" id="KW-1185">Reference proteome</keyword>
<evidence type="ECO:0000313" key="7">
    <source>
        <dbReference type="Proteomes" id="UP000319335"/>
    </source>
</evidence>
<dbReference type="Gene3D" id="2.160.20.10">
    <property type="entry name" value="Single-stranded right-handed beta-helix, Pectin lyase-like"/>
    <property type="match status" value="2"/>
</dbReference>
<proteinExistence type="predicted"/>
<evidence type="ECO:0000313" key="6">
    <source>
        <dbReference type="EMBL" id="TQD24370.1"/>
    </source>
</evidence>
<dbReference type="InterPro" id="IPR022441">
    <property type="entry name" value="Para_beta_helix_rpt-2"/>
</dbReference>
<keyword evidence="3" id="KW-0833">Ubl conjugation pathway</keyword>
<dbReference type="SMART" id="SM00722">
    <property type="entry name" value="CASH"/>
    <property type="match status" value="1"/>
</dbReference>
<dbReference type="InterPro" id="IPR006633">
    <property type="entry name" value="Carb-bd_sugar_hydrolysis-dom"/>
</dbReference>